<dbReference type="AlphaFoldDB" id="A0A502CUH3"/>
<feature type="transmembrane region" description="Helical" evidence="6">
    <location>
        <begin position="77"/>
        <end position="99"/>
    </location>
</feature>
<proteinExistence type="inferred from homology"/>
<name>A0A502CUH3_9MICO</name>
<evidence type="ECO:0000313" key="7">
    <source>
        <dbReference type="EMBL" id="TPG16322.1"/>
    </source>
</evidence>
<feature type="transmembrane region" description="Helical" evidence="6">
    <location>
        <begin position="105"/>
        <end position="124"/>
    </location>
</feature>
<feature type="transmembrane region" description="Helical" evidence="6">
    <location>
        <begin position="190"/>
        <end position="208"/>
    </location>
</feature>
<dbReference type="PANTHER" id="PTHR31885">
    <property type="entry name" value="GH04784P"/>
    <property type="match status" value="1"/>
</dbReference>
<keyword evidence="3 6" id="KW-0812">Transmembrane</keyword>
<feature type="transmembrane region" description="Helical" evidence="6">
    <location>
        <begin position="51"/>
        <end position="70"/>
    </location>
</feature>
<evidence type="ECO:0000313" key="8">
    <source>
        <dbReference type="Proteomes" id="UP000317722"/>
    </source>
</evidence>
<comment type="caution">
    <text evidence="7">The sequence shown here is derived from an EMBL/GenBank/DDBJ whole genome shotgun (WGS) entry which is preliminary data.</text>
</comment>
<comment type="subcellular location">
    <subcellularLocation>
        <location evidence="1">Membrane</location>
        <topology evidence="1">Multi-pass membrane protein</topology>
    </subcellularLocation>
</comment>
<evidence type="ECO:0000256" key="5">
    <source>
        <dbReference type="ARBA" id="ARBA00023136"/>
    </source>
</evidence>
<keyword evidence="4 6" id="KW-1133">Transmembrane helix</keyword>
<dbReference type="PANTHER" id="PTHR31885:SF6">
    <property type="entry name" value="GH04784P"/>
    <property type="match status" value="1"/>
</dbReference>
<protein>
    <submittedName>
        <fullName evidence="7">Lysoplasmalogenase</fullName>
    </submittedName>
</protein>
<gene>
    <name evidence="7" type="ORF">EAH86_14120</name>
</gene>
<feature type="transmembrane region" description="Helical" evidence="6">
    <location>
        <begin position="136"/>
        <end position="155"/>
    </location>
</feature>
<feature type="transmembrane region" description="Helical" evidence="6">
    <location>
        <begin position="161"/>
        <end position="178"/>
    </location>
</feature>
<keyword evidence="8" id="KW-1185">Reference proteome</keyword>
<dbReference type="Proteomes" id="UP000317722">
    <property type="component" value="Unassembled WGS sequence"/>
</dbReference>
<dbReference type="GO" id="GO:0016787">
    <property type="term" value="F:hydrolase activity"/>
    <property type="evidence" value="ECO:0007669"/>
    <property type="project" value="TreeGrafter"/>
</dbReference>
<reference evidence="7 8" key="1">
    <citation type="journal article" date="2019" name="Environ. Microbiol.">
        <title>Species interactions and distinct microbial communities in high Arctic permafrost affected cryosols are associated with the CH4 and CO2 gas fluxes.</title>
        <authorList>
            <person name="Altshuler I."/>
            <person name="Hamel J."/>
            <person name="Turney S."/>
            <person name="Magnuson E."/>
            <person name="Levesque R."/>
            <person name="Greer C."/>
            <person name="Whyte L.G."/>
        </authorList>
    </citation>
    <scope>NUCLEOTIDE SEQUENCE [LARGE SCALE GENOMIC DNA]</scope>
    <source>
        <strain evidence="7 8">S9.3A</strain>
    </source>
</reference>
<organism evidence="7 8">
    <name type="scientific">Pedococcus bigeumensis</name>
    <dbReference type="NCBI Taxonomy" id="433644"/>
    <lineage>
        <taxon>Bacteria</taxon>
        <taxon>Bacillati</taxon>
        <taxon>Actinomycetota</taxon>
        <taxon>Actinomycetes</taxon>
        <taxon>Micrococcales</taxon>
        <taxon>Intrasporangiaceae</taxon>
        <taxon>Pedococcus</taxon>
    </lineage>
</organism>
<evidence type="ECO:0000256" key="6">
    <source>
        <dbReference type="SAM" id="Phobius"/>
    </source>
</evidence>
<feature type="transmembrane region" description="Helical" evidence="6">
    <location>
        <begin position="27"/>
        <end position="45"/>
    </location>
</feature>
<evidence type="ECO:0000256" key="1">
    <source>
        <dbReference type="ARBA" id="ARBA00004141"/>
    </source>
</evidence>
<keyword evidence="5 6" id="KW-0472">Membrane</keyword>
<evidence type="ECO:0000256" key="4">
    <source>
        <dbReference type="ARBA" id="ARBA00022989"/>
    </source>
</evidence>
<dbReference type="Pfam" id="PF07947">
    <property type="entry name" value="YhhN"/>
    <property type="match status" value="1"/>
</dbReference>
<accession>A0A502CUH3</accession>
<dbReference type="EMBL" id="RCZM01000004">
    <property type="protein sequence ID" value="TPG16322.1"/>
    <property type="molecule type" value="Genomic_DNA"/>
</dbReference>
<dbReference type="GO" id="GO:0016020">
    <property type="term" value="C:membrane"/>
    <property type="evidence" value="ECO:0007669"/>
    <property type="project" value="UniProtKB-SubCell"/>
</dbReference>
<sequence>MTSLAAVAVAAPLDWWSVAVRGRRREWVLKPLVLVLLIVTAWLLGAPDSTAGWWLLAALGLSLVGDVALLSDSDPRFVVGLGSFLVAHLVFVVAFAHLGMPRADLGLVGLGLVVGMAVVVGRRVVPAARAEGGPALAGAVAAYMIVIGAMVVTAWATGHPVVALGATVFMVSDAVLALDRFVTARRFGSLAVMVTYHLGQVLIVLGVLSA</sequence>
<comment type="similarity">
    <text evidence="2">Belongs to the TMEM86 family.</text>
</comment>
<dbReference type="InterPro" id="IPR012506">
    <property type="entry name" value="TMEM86B-like"/>
</dbReference>
<evidence type="ECO:0000256" key="2">
    <source>
        <dbReference type="ARBA" id="ARBA00007375"/>
    </source>
</evidence>
<evidence type="ECO:0000256" key="3">
    <source>
        <dbReference type="ARBA" id="ARBA00022692"/>
    </source>
</evidence>